<sequence>MAHFRRSKLAKAALLSFLTLGIVQSCIDTEPAPRSGSLDDVQAASLVDGANEDLNGIALEAMAEISQNQGGIAAGTQANGYPFTYTGKATCSTNTIDFDNQIITIDFGEGCTNNDGKFREGQIEIHFTDYRNVEGAVITTSSDNFKVENIGITGTRTLTNTGNEAENEWSYAIRLEDGVITFQDGSTRTFEGDKSRTWKFDEQTEELTITETGKIYGTNRLRLTYNEEITTPLLYKSSCAEEAAIPVSGARKITIANQTFGIDYGSGDCDKEVLITWPNGEEQTFVISD</sequence>
<dbReference type="RefSeq" id="WP_090260259.1">
    <property type="nucleotide sequence ID" value="NZ_FOIR01000004.1"/>
</dbReference>
<evidence type="ECO:0000313" key="2">
    <source>
        <dbReference type="EMBL" id="SEW39798.1"/>
    </source>
</evidence>
<name>A0A1I0RFV8_9BACT</name>
<dbReference type="GeneID" id="99988167"/>
<dbReference type="Proteomes" id="UP000199437">
    <property type="component" value="Unassembled WGS sequence"/>
</dbReference>
<dbReference type="AlphaFoldDB" id="A0A1I0RFV8"/>
<accession>A0A1I0RFV8</accession>
<protein>
    <recommendedName>
        <fullName evidence="4">Lipoprotein</fullName>
    </recommendedName>
</protein>
<keyword evidence="3" id="KW-1185">Reference proteome</keyword>
<feature type="signal peptide" evidence="1">
    <location>
        <begin position="1"/>
        <end position="25"/>
    </location>
</feature>
<proteinExistence type="predicted"/>
<dbReference type="PROSITE" id="PS51257">
    <property type="entry name" value="PROKAR_LIPOPROTEIN"/>
    <property type="match status" value="1"/>
</dbReference>
<dbReference type="EMBL" id="FOIR01000004">
    <property type="protein sequence ID" value="SEW39798.1"/>
    <property type="molecule type" value="Genomic_DNA"/>
</dbReference>
<organism evidence="2 3">
    <name type="scientific">Roseivirga pacifica</name>
    <dbReference type="NCBI Taxonomy" id="1267423"/>
    <lineage>
        <taxon>Bacteria</taxon>
        <taxon>Pseudomonadati</taxon>
        <taxon>Bacteroidota</taxon>
        <taxon>Cytophagia</taxon>
        <taxon>Cytophagales</taxon>
        <taxon>Roseivirgaceae</taxon>
        <taxon>Roseivirga</taxon>
    </lineage>
</organism>
<keyword evidence="1" id="KW-0732">Signal</keyword>
<evidence type="ECO:0008006" key="4">
    <source>
        <dbReference type="Google" id="ProtNLM"/>
    </source>
</evidence>
<evidence type="ECO:0000256" key="1">
    <source>
        <dbReference type="SAM" id="SignalP"/>
    </source>
</evidence>
<dbReference type="OrthoDB" id="1114031at2"/>
<reference evidence="3" key="1">
    <citation type="submission" date="2016-10" db="EMBL/GenBank/DDBJ databases">
        <authorList>
            <person name="Varghese N."/>
            <person name="Submissions S."/>
        </authorList>
    </citation>
    <scope>NUCLEOTIDE SEQUENCE [LARGE SCALE GENOMIC DNA]</scope>
    <source>
        <strain evidence="3">CGMCC 1.12402</strain>
    </source>
</reference>
<dbReference type="STRING" id="1267423.SAMN05216290_3495"/>
<gene>
    <name evidence="2" type="ORF">SAMN05216290_3495</name>
</gene>
<evidence type="ECO:0000313" key="3">
    <source>
        <dbReference type="Proteomes" id="UP000199437"/>
    </source>
</evidence>
<feature type="chain" id="PRO_5011789804" description="Lipoprotein" evidence="1">
    <location>
        <begin position="26"/>
        <end position="289"/>
    </location>
</feature>